<evidence type="ECO:0000256" key="3">
    <source>
        <dbReference type="ARBA" id="ARBA00022676"/>
    </source>
</evidence>
<feature type="transmembrane region" description="Helical" evidence="8">
    <location>
        <begin position="12"/>
        <end position="31"/>
    </location>
</feature>
<evidence type="ECO:0000256" key="8">
    <source>
        <dbReference type="SAM" id="Phobius"/>
    </source>
</evidence>
<evidence type="ECO:0000256" key="4">
    <source>
        <dbReference type="ARBA" id="ARBA00022679"/>
    </source>
</evidence>
<feature type="transmembrane region" description="Helical" evidence="8">
    <location>
        <begin position="285"/>
        <end position="307"/>
    </location>
</feature>
<dbReference type="GO" id="GO:0016763">
    <property type="term" value="F:pentosyltransferase activity"/>
    <property type="evidence" value="ECO:0007669"/>
    <property type="project" value="TreeGrafter"/>
</dbReference>
<dbReference type="PANTHER" id="PTHR33908:SF11">
    <property type="entry name" value="MEMBRANE PROTEIN"/>
    <property type="match status" value="1"/>
</dbReference>
<sequence length="499" mass="54986">MLTRAGRLLLEHVVLFIIGYFVLQVVVRLITTPGAVIDESEQLLLTQHFSLGYNAQPPLYTWTQMAFFALFGPGILALTVLKNLLLALVYLLTYRIGRLLTGNRQTAALGTLSLLLLPQIVGEAQVDQIHSVLVTTAAAATLYLLILLLRGGGAWVFILLGVTVGCGILAKYNFVLVPLALLFSAVSIPKYREKLLRPQLLLAILTAALLVAPHGVWFLNHPELATAETLQRMQLDQDGTYLSNILRGMADLAVAILAFIGPFLLCALILLKPRRPVHVGPQHRLLARFIGAALLLIVAVILVTETTQIKQRWLQPFLFIFPLLLLMCTPTAEPPTRRTAIFALITVLTAAIVTAVIPLRIFLVDLSDGPRRDNYPFPALARTIADSGFTGGTIVAEDKFIGGNMRLFFPESTVITPSLPLQPYRLTPQLLVVWQVHDPAGMIGDTALEQYRCRPFRAELPFRHSRNFTFRAAYRICERIDEPSGGTDRHDGAESGAAK</sequence>
<keyword evidence="3" id="KW-0328">Glycosyltransferase</keyword>
<feature type="transmembrane region" description="Helical" evidence="8">
    <location>
        <begin position="66"/>
        <end position="92"/>
    </location>
</feature>
<evidence type="ECO:0000256" key="5">
    <source>
        <dbReference type="ARBA" id="ARBA00022692"/>
    </source>
</evidence>
<keyword evidence="7 8" id="KW-0472">Membrane</keyword>
<proteinExistence type="predicted"/>
<keyword evidence="6 8" id="KW-1133">Transmembrane helix</keyword>
<dbReference type="Pfam" id="PF13231">
    <property type="entry name" value="PMT_2"/>
    <property type="match status" value="1"/>
</dbReference>
<accession>A0A1M5RZV8</accession>
<comment type="subcellular location">
    <subcellularLocation>
        <location evidence="1">Cell membrane</location>
        <topology evidence="1">Multi-pass membrane protein</topology>
    </subcellularLocation>
</comment>
<evidence type="ECO:0000259" key="9">
    <source>
        <dbReference type="Pfam" id="PF13231"/>
    </source>
</evidence>
<dbReference type="PANTHER" id="PTHR33908">
    <property type="entry name" value="MANNOSYLTRANSFERASE YKCB-RELATED"/>
    <property type="match status" value="1"/>
</dbReference>
<reference evidence="10 11" key="1">
    <citation type="submission" date="2016-11" db="EMBL/GenBank/DDBJ databases">
        <authorList>
            <person name="Jaros S."/>
            <person name="Januszkiewicz K."/>
            <person name="Wedrychowicz H."/>
        </authorList>
    </citation>
    <scope>NUCLEOTIDE SEQUENCE [LARGE SCALE GENOMIC DNA]</scope>
    <source>
        <strain evidence="10 11">DSM 9705</strain>
    </source>
</reference>
<dbReference type="GO" id="GO:0005886">
    <property type="term" value="C:plasma membrane"/>
    <property type="evidence" value="ECO:0007669"/>
    <property type="project" value="UniProtKB-SubCell"/>
</dbReference>
<dbReference type="STRING" id="1121409.SAMN02745124_00095"/>
<keyword evidence="2" id="KW-1003">Cell membrane</keyword>
<evidence type="ECO:0000313" key="10">
    <source>
        <dbReference type="EMBL" id="SHH31887.1"/>
    </source>
</evidence>
<feature type="transmembrane region" description="Helical" evidence="8">
    <location>
        <begin position="129"/>
        <end position="149"/>
    </location>
</feature>
<feature type="transmembrane region" description="Helical" evidence="8">
    <location>
        <begin position="313"/>
        <end position="329"/>
    </location>
</feature>
<organism evidence="10 11">
    <name type="scientific">Desulfofustis glycolicus DSM 9705</name>
    <dbReference type="NCBI Taxonomy" id="1121409"/>
    <lineage>
        <taxon>Bacteria</taxon>
        <taxon>Pseudomonadati</taxon>
        <taxon>Thermodesulfobacteriota</taxon>
        <taxon>Desulfobulbia</taxon>
        <taxon>Desulfobulbales</taxon>
        <taxon>Desulfocapsaceae</taxon>
        <taxon>Desulfofustis</taxon>
    </lineage>
</organism>
<feature type="domain" description="Glycosyltransferase RgtA/B/C/D-like" evidence="9">
    <location>
        <begin position="56"/>
        <end position="217"/>
    </location>
</feature>
<dbReference type="AlphaFoldDB" id="A0A1M5RZV8"/>
<evidence type="ECO:0000313" key="11">
    <source>
        <dbReference type="Proteomes" id="UP000184139"/>
    </source>
</evidence>
<feature type="transmembrane region" description="Helical" evidence="8">
    <location>
        <begin position="252"/>
        <end position="273"/>
    </location>
</feature>
<feature type="transmembrane region" description="Helical" evidence="8">
    <location>
        <begin position="155"/>
        <end position="188"/>
    </location>
</feature>
<keyword evidence="11" id="KW-1185">Reference proteome</keyword>
<dbReference type="OrthoDB" id="9153955at2"/>
<protein>
    <submittedName>
        <fullName evidence="10">4-amino-4-deoxy-L-arabinose transferase</fullName>
    </submittedName>
</protein>
<evidence type="ECO:0000256" key="7">
    <source>
        <dbReference type="ARBA" id="ARBA00023136"/>
    </source>
</evidence>
<dbReference type="EMBL" id="FQXS01000001">
    <property type="protein sequence ID" value="SHH31887.1"/>
    <property type="molecule type" value="Genomic_DNA"/>
</dbReference>
<evidence type="ECO:0000256" key="2">
    <source>
        <dbReference type="ARBA" id="ARBA00022475"/>
    </source>
</evidence>
<evidence type="ECO:0000256" key="6">
    <source>
        <dbReference type="ARBA" id="ARBA00022989"/>
    </source>
</evidence>
<dbReference type="Proteomes" id="UP000184139">
    <property type="component" value="Unassembled WGS sequence"/>
</dbReference>
<dbReference type="InterPro" id="IPR038731">
    <property type="entry name" value="RgtA/B/C-like"/>
</dbReference>
<feature type="transmembrane region" description="Helical" evidence="8">
    <location>
        <begin position="341"/>
        <end position="363"/>
    </location>
</feature>
<keyword evidence="5 8" id="KW-0812">Transmembrane</keyword>
<evidence type="ECO:0000256" key="1">
    <source>
        <dbReference type="ARBA" id="ARBA00004651"/>
    </source>
</evidence>
<dbReference type="InterPro" id="IPR050297">
    <property type="entry name" value="LipidA_mod_glycosyltrf_83"/>
</dbReference>
<dbReference type="RefSeq" id="WP_073372869.1">
    <property type="nucleotide sequence ID" value="NZ_FQXS01000001.1"/>
</dbReference>
<keyword evidence="4 10" id="KW-0808">Transferase</keyword>
<gene>
    <name evidence="10" type="ORF">SAMN02745124_00095</name>
</gene>
<feature type="transmembrane region" description="Helical" evidence="8">
    <location>
        <begin position="200"/>
        <end position="219"/>
    </location>
</feature>
<dbReference type="GO" id="GO:0009103">
    <property type="term" value="P:lipopolysaccharide biosynthetic process"/>
    <property type="evidence" value="ECO:0007669"/>
    <property type="project" value="UniProtKB-ARBA"/>
</dbReference>
<name>A0A1M5RZV8_9BACT</name>